<evidence type="ECO:0000313" key="2">
    <source>
        <dbReference type="Proteomes" id="UP000638648"/>
    </source>
</evidence>
<comment type="caution">
    <text evidence="1">The sequence shown here is derived from an EMBL/GenBank/DDBJ whole genome shotgun (WGS) entry which is preliminary data.</text>
</comment>
<organism evidence="1 2">
    <name type="scientific">Actinopolymorpha pittospori</name>
    <dbReference type="NCBI Taxonomy" id="648752"/>
    <lineage>
        <taxon>Bacteria</taxon>
        <taxon>Bacillati</taxon>
        <taxon>Actinomycetota</taxon>
        <taxon>Actinomycetes</taxon>
        <taxon>Propionibacteriales</taxon>
        <taxon>Actinopolymorphaceae</taxon>
        <taxon>Actinopolymorpha</taxon>
    </lineage>
</organism>
<proteinExistence type="predicted"/>
<dbReference type="EMBL" id="JADBEM010000001">
    <property type="protein sequence ID" value="MBE1605898.1"/>
    <property type="molecule type" value="Genomic_DNA"/>
</dbReference>
<name>A0A927RJQ5_9ACTN</name>
<protein>
    <submittedName>
        <fullName evidence="1">Uncharacterized protein</fullName>
    </submittedName>
</protein>
<dbReference type="Proteomes" id="UP000638648">
    <property type="component" value="Unassembled WGS sequence"/>
</dbReference>
<keyword evidence="2" id="KW-1185">Reference proteome</keyword>
<gene>
    <name evidence="1" type="ORF">HEB94_002746</name>
</gene>
<reference evidence="1" key="1">
    <citation type="submission" date="2020-10" db="EMBL/GenBank/DDBJ databases">
        <title>Sequencing the genomes of 1000 actinobacteria strains.</title>
        <authorList>
            <person name="Klenk H.-P."/>
        </authorList>
    </citation>
    <scope>NUCLEOTIDE SEQUENCE</scope>
    <source>
        <strain evidence="1">DSM 45354</strain>
    </source>
</reference>
<dbReference type="AlphaFoldDB" id="A0A927RJQ5"/>
<accession>A0A927RJQ5</accession>
<dbReference type="RefSeq" id="WP_192750116.1">
    <property type="nucleotide sequence ID" value="NZ_BAABJL010000035.1"/>
</dbReference>
<evidence type="ECO:0000313" key="1">
    <source>
        <dbReference type="EMBL" id="MBE1605898.1"/>
    </source>
</evidence>
<sequence length="223" mass="25540">MHEPEVVRLLGVQWPVLDHRSARARLERLGWAMCGEGDWAYAYRSPSGRLLARVGPFEPAYGYFVELCRRCAANRYVPQVELATQLEGGGHLAVLEHLSPPGRELVETFLRHWAHAEEADADLRALRHEVDRMDEWGRQNVRWWGGVDIGERHVLLSTDGNPKLIDLFFLAGRDLIRDLLDDPRAFLRDVPPHQRRYILDTPHFDADDRRRIRAALAGVASGQ</sequence>